<feature type="coiled-coil region" evidence="10">
    <location>
        <begin position="158"/>
        <end position="216"/>
    </location>
</feature>
<dbReference type="InterPro" id="IPR003395">
    <property type="entry name" value="RecF/RecN/SMC_N"/>
</dbReference>
<keyword evidence="7 9" id="KW-0234">DNA repair</keyword>
<keyword evidence="6" id="KW-0067">ATP-binding</keyword>
<keyword evidence="4" id="KW-0547">Nucleotide-binding</keyword>
<gene>
    <name evidence="12" type="primary">recN</name>
    <name evidence="12" type="ORF">DWW57_00435</name>
</gene>
<reference evidence="12 13" key="1">
    <citation type="submission" date="2018-08" db="EMBL/GenBank/DDBJ databases">
        <title>A genome reference for cultivated species of the human gut microbiota.</title>
        <authorList>
            <person name="Zou Y."/>
            <person name="Xue W."/>
            <person name="Luo G."/>
        </authorList>
    </citation>
    <scope>NUCLEOTIDE SEQUENCE [LARGE SCALE GENOMIC DNA]</scope>
    <source>
        <strain evidence="12 13">AF16-14</strain>
    </source>
</reference>
<evidence type="ECO:0000313" key="13">
    <source>
        <dbReference type="Proteomes" id="UP000284243"/>
    </source>
</evidence>
<name>A0A412TYU4_9BACT</name>
<dbReference type="GO" id="GO:0009432">
    <property type="term" value="P:SOS response"/>
    <property type="evidence" value="ECO:0007669"/>
    <property type="project" value="TreeGrafter"/>
</dbReference>
<evidence type="ECO:0000256" key="9">
    <source>
        <dbReference type="PIRNR" id="PIRNR003128"/>
    </source>
</evidence>
<dbReference type="AlphaFoldDB" id="A0A412TYU4"/>
<dbReference type="GO" id="GO:0006310">
    <property type="term" value="P:DNA recombination"/>
    <property type="evidence" value="ECO:0007669"/>
    <property type="project" value="InterPro"/>
</dbReference>
<evidence type="ECO:0000256" key="8">
    <source>
        <dbReference type="ARBA" id="ARBA00033408"/>
    </source>
</evidence>
<evidence type="ECO:0000256" key="5">
    <source>
        <dbReference type="ARBA" id="ARBA00022763"/>
    </source>
</evidence>
<organism evidence="12 13">
    <name type="scientific">Odoribacter splanchnicus</name>
    <dbReference type="NCBI Taxonomy" id="28118"/>
    <lineage>
        <taxon>Bacteria</taxon>
        <taxon>Pseudomonadati</taxon>
        <taxon>Bacteroidota</taxon>
        <taxon>Bacteroidia</taxon>
        <taxon>Bacteroidales</taxon>
        <taxon>Odoribacteraceae</taxon>
        <taxon>Odoribacter</taxon>
    </lineage>
</organism>
<feature type="domain" description="RecF/RecN/SMC N-terminal" evidence="11">
    <location>
        <begin position="1"/>
        <end position="511"/>
    </location>
</feature>
<proteinExistence type="inferred from homology"/>
<evidence type="ECO:0000256" key="4">
    <source>
        <dbReference type="ARBA" id="ARBA00022741"/>
    </source>
</evidence>
<evidence type="ECO:0000256" key="3">
    <source>
        <dbReference type="ARBA" id="ARBA00021315"/>
    </source>
</evidence>
<sequence length="555" mass="62358">MIENISINNYALIDHTHIELEKGFSVITGETGAGKSILLGAIGLTLGQRADSSAIMDKTKKCIVEIEYNIAGYALKEWFDENDLDYSEQVMVRRELTAEGKSRCFINDTPVNNKLLKDFGTYMVDIHSQHQSLLLGHPEYQTDILDAFCGNRELSELYQADFRERQQLKSALKQLKDRAADAEKESDYLQFQFNQLESARLQLGEKEALEEELELLTHAENIKSALSGLSWNLRDTEQSVIQVLKGSRNAISALENAFKEAGEYRERLDSVIIELNDLADEAERRAESVEYNAGRIEKINQRLNTIYDLLFKYKAESVEELVTLREQIREKLKKVEGGSEEIERQEKKLQETEKRMLQLAGKIHEMRVSMEGKLCATMKKLLVGLGIKHAEFQVGITAVDEFTRTGRDEVKFLFSANKNQQPGEIARVASGGEISRVMLALKYVLSGAKQLPVIILDEIDTGLSGEVAHRMSLIMREMAGRMQVISISHLPQIAAAGNCHFKVYKEDRGETTISGIRKLTPEERVQEIAGMISGQEITPAAIETAKILLSAKAGN</sequence>
<comment type="similarity">
    <text evidence="2 9">Belongs to the RecN family.</text>
</comment>
<dbReference type="GO" id="GO:0005524">
    <property type="term" value="F:ATP binding"/>
    <property type="evidence" value="ECO:0007669"/>
    <property type="project" value="UniProtKB-KW"/>
</dbReference>
<dbReference type="InterPro" id="IPR004604">
    <property type="entry name" value="DNA_recomb/repair_RecN"/>
</dbReference>
<keyword evidence="10" id="KW-0175">Coiled coil</keyword>
<evidence type="ECO:0000256" key="1">
    <source>
        <dbReference type="ARBA" id="ARBA00003618"/>
    </source>
</evidence>
<protein>
    <recommendedName>
        <fullName evidence="3 9">DNA repair protein RecN</fullName>
    </recommendedName>
    <alternativeName>
        <fullName evidence="8 9">Recombination protein N</fullName>
    </alternativeName>
</protein>
<keyword evidence="5 9" id="KW-0227">DNA damage</keyword>
<dbReference type="NCBIfam" id="TIGR00634">
    <property type="entry name" value="recN"/>
    <property type="match status" value="1"/>
</dbReference>
<dbReference type="PANTHER" id="PTHR11059">
    <property type="entry name" value="DNA REPAIR PROTEIN RECN"/>
    <property type="match status" value="1"/>
</dbReference>
<dbReference type="Pfam" id="PF02463">
    <property type="entry name" value="SMC_N"/>
    <property type="match status" value="1"/>
</dbReference>
<dbReference type="GO" id="GO:0043590">
    <property type="term" value="C:bacterial nucleoid"/>
    <property type="evidence" value="ECO:0007669"/>
    <property type="project" value="TreeGrafter"/>
</dbReference>
<accession>A0A412TYU4</accession>
<evidence type="ECO:0000313" key="12">
    <source>
        <dbReference type="EMBL" id="RGU58900.1"/>
    </source>
</evidence>
<dbReference type="SUPFAM" id="SSF58104">
    <property type="entry name" value="Methyl-accepting chemotaxis protein (MCP) signaling domain"/>
    <property type="match status" value="1"/>
</dbReference>
<dbReference type="InterPro" id="IPR027417">
    <property type="entry name" value="P-loop_NTPase"/>
</dbReference>
<feature type="coiled-coil region" evidence="10">
    <location>
        <begin position="261"/>
        <end position="362"/>
    </location>
</feature>
<dbReference type="PIRSF" id="PIRSF003128">
    <property type="entry name" value="RecN"/>
    <property type="match status" value="1"/>
</dbReference>
<dbReference type="GO" id="GO:0006281">
    <property type="term" value="P:DNA repair"/>
    <property type="evidence" value="ECO:0007669"/>
    <property type="project" value="UniProtKB-KW"/>
</dbReference>
<dbReference type="EMBL" id="QRYC01000001">
    <property type="protein sequence ID" value="RGU58900.1"/>
    <property type="molecule type" value="Genomic_DNA"/>
</dbReference>
<evidence type="ECO:0000256" key="2">
    <source>
        <dbReference type="ARBA" id="ARBA00009441"/>
    </source>
</evidence>
<dbReference type="PANTHER" id="PTHR11059:SF0">
    <property type="entry name" value="DNA REPAIR PROTEIN RECN"/>
    <property type="match status" value="1"/>
</dbReference>
<dbReference type="SUPFAM" id="SSF52540">
    <property type="entry name" value="P-loop containing nucleoside triphosphate hydrolases"/>
    <property type="match status" value="2"/>
</dbReference>
<evidence type="ECO:0000256" key="10">
    <source>
        <dbReference type="SAM" id="Coils"/>
    </source>
</evidence>
<dbReference type="Gene3D" id="3.40.50.300">
    <property type="entry name" value="P-loop containing nucleotide triphosphate hydrolases"/>
    <property type="match status" value="2"/>
</dbReference>
<comment type="function">
    <text evidence="1 9">May be involved in recombinational repair of damaged DNA.</text>
</comment>
<evidence type="ECO:0000256" key="6">
    <source>
        <dbReference type="ARBA" id="ARBA00022840"/>
    </source>
</evidence>
<comment type="caution">
    <text evidence="12">The sequence shown here is derived from an EMBL/GenBank/DDBJ whole genome shotgun (WGS) entry which is preliminary data.</text>
</comment>
<dbReference type="Proteomes" id="UP000284243">
    <property type="component" value="Unassembled WGS sequence"/>
</dbReference>
<dbReference type="CDD" id="cd03241">
    <property type="entry name" value="ABC_RecN"/>
    <property type="match status" value="2"/>
</dbReference>
<evidence type="ECO:0000259" key="11">
    <source>
        <dbReference type="Pfam" id="PF02463"/>
    </source>
</evidence>
<dbReference type="RefSeq" id="WP_046402387.1">
    <property type="nucleotide sequence ID" value="NZ_JADMSC010000009.1"/>
</dbReference>
<evidence type="ECO:0000256" key="7">
    <source>
        <dbReference type="ARBA" id="ARBA00023204"/>
    </source>
</evidence>